<dbReference type="PANTHER" id="PTHR10830">
    <property type="entry name" value="DOLICHYL-DIPHOSPHOOLIGOSACCHARIDE--PROTEIN GLYCOSYLTRANSFERASE 48 KDA SUBUNIT"/>
    <property type="match status" value="1"/>
</dbReference>
<feature type="transmembrane region" description="Helical" evidence="8">
    <location>
        <begin position="413"/>
        <end position="433"/>
    </location>
</feature>
<sequence length="444" mass="49405">MRLYIVLSLLICTICYSHAKSAQGQRVLMILNDVKDSNSKYSKFTQSLSQRGFSITTKAATDSSLALIKYEEKVADHLIILSSEAESYGNDLTVGAIIEYVNAGGNVLVAGSTSISETLRDLALEFSADFDEPGRNVLDAFSSPITENPARITSSHYIANPHILPSSITASTILFEGVGHRLTGRNPFIIPVLTGSASSYTGVKDGGVDASSVLGTNNVLVSALQARNNARVIFAGSALMFSDELWDAKVDGKPVGNAQFAIELTKWAFHEKGVLKVRKFCHHEKNGTQQLGTYHQGPTYRIKDYFTYEIDISKYESDEWKPFTTNDLLLEAIMIDPYVRIPLKPTTSHTPSAYPDAQYYEATFQLPDVYGVFTFKVDYKRHGLTWLLASDTVPIRPFRHDEYPRFIAAANPYYVNSFSLMIGFLLVCLLWMYHREPLVKEKAA</sequence>
<dbReference type="EMBL" id="QEAO01000022">
    <property type="protein sequence ID" value="TPX33262.1"/>
    <property type="molecule type" value="Genomic_DNA"/>
</dbReference>
<dbReference type="UniPathway" id="UPA00378"/>
<comment type="subunit">
    <text evidence="8">Component of the oligosaccharyltransferase (OST) complex.</text>
</comment>
<keyword evidence="6 8" id="KW-1133">Transmembrane helix</keyword>
<name>A0A507C0P8_9FUNG</name>
<feature type="domain" description="OST48 N-terminal" evidence="9">
    <location>
        <begin position="26"/>
        <end position="268"/>
    </location>
</feature>
<feature type="signal peptide" evidence="8">
    <location>
        <begin position="1"/>
        <end position="19"/>
    </location>
</feature>
<evidence type="ECO:0000259" key="9">
    <source>
        <dbReference type="Pfam" id="PF03345"/>
    </source>
</evidence>
<evidence type="ECO:0000256" key="2">
    <source>
        <dbReference type="ARBA" id="ARBA00004922"/>
    </source>
</evidence>
<comment type="function">
    <text evidence="8">Subunit of the oligosaccharyl transferase (OST) complex that catalyzes the initial transfer of a defined glycan (Glc(3)Man(9)GlcNAc(2) in eukaryotes) from the lipid carrier dolichol-pyrophosphate to an asparagine residue within an Asn-X-Ser/Thr consensus motif in nascent polypeptide chains, the first step in protein N-glycosylation. N-glycosylation occurs cotranslationally and the complex associates with the Sec61 complex at the channel-forming translocon complex that mediates protein translocation across the endoplasmic reticulum (ER).</text>
</comment>
<keyword evidence="7 8" id="KW-0472">Membrane</keyword>
<organism evidence="11 12">
    <name type="scientific">Synchytrium microbalum</name>
    <dbReference type="NCBI Taxonomy" id="1806994"/>
    <lineage>
        <taxon>Eukaryota</taxon>
        <taxon>Fungi</taxon>
        <taxon>Fungi incertae sedis</taxon>
        <taxon>Chytridiomycota</taxon>
        <taxon>Chytridiomycota incertae sedis</taxon>
        <taxon>Chytridiomycetes</taxon>
        <taxon>Synchytriales</taxon>
        <taxon>Synchytriaceae</taxon>
        <taxon>Synchytrium</taxon>
    </lineage>
</organism>
<keyword evidence="8" id="KW-0732">Signal</keyword>
<dbReference type="Proteomes" id="UP000319731">
    <property type="component" value="Unassembled WGS sequence"/>
</dbReference>
<evidence type="ECO:0000256" key="5">
    <source>
        <dbReference type="ARBA" id="ARBA00022824"/>
    </source>
</evidence>
<keyword evidence="5 8" id="KW-0256">Endoplasmic reticulum</keyword>
<comment type="pathway">
    <text evidence="2 8">Protein modification; protein glycosylation.</text>
</comment>
<reference evidence="11 12" key="1">
    <citation type="journal article" date="2019" name="Sci. Rep.">
        <title>Comparative genomics of chytrid fungi reveal insights into the obligate biotrophic and pathogenic lifestyle of Synchytrium endobioticum.</title>
        <authorList>
            <person name="van de Vossenberg B.T.L.H."/>
            <person name="Warris S."/>
            <person name="Nguyen H.D.T."/>
            <person name="van Gent-Pelzer M.P.E."/>
            <person name="Joly D.L."/>
            <person name="van de Geest H.C."/>
            <person name="Bonants P.J.M."/>
            <person name="Smith D.S."/>
            <person name="Levesque C.A."/>
            <person name="van der Lee T.A.J."/>
        </authorList>
    </citation>
    <scope>NUCLEOTIDE SEQUENCE [LARGE SCALE GENOMIC DNA]</scope>
    <source>
        <strain evidence="11 12">JEL517</strain>
    </source>
</reference>
<accession>A0A507C0P8</accession>
<dbReference type="InterPro" id="IPR055457">
    <property type="entry name" value="OST48_N"/>
</dbReference>
<evidence type="ECO:0000256" key="7">
    <source>
        <dbReference type="ARBA" id="ARBA00023136"/>
    </source>
</evidence>
<protein>
    <recommendedName>
        <fullName evidence="8">Dolichyl-diphosphooligosaccharide--protein glycosyltransferase subunit WBP1</fullName>
        <shortName evidence="8">Oligosaccharyl transferase subunit WBP1</shortName>
    </recommendedName>
</protein>
<gene>
    <name evidence="11" type="primary">STT3</name>
    <name evidence="11" type="ORF">SmJEL517_g03881</name>
</gene>
<evidence type="ECO:0000256" key="8">
    <source>
        <dbReference type="RuleBase" id="RU361142"/>
    </source>
</evidence>
<dbReference type="RefSeq" id="XP_031024304.1">
    <property type="nucleotide sequence ID" value="XM_031169809.1"/>
</dbReference>
<comment type="similarity">
    <text evidence="3 8">Belongs to the DDOST 48 kDa subunit family.</text>
</comment>
<dbReference type="GeneID" id="42005106"/>
<dbReference type="InterPro" id="IPR055459">
    <property type="entry name" value="OST48_MD"/>
</dbReference>
<dbReference type="PANTHER" id="PTHR10830:SF0">
    <property type="entry name" value="DOLICHYL-DIPHOSPHOOLIGOSACCHARIDE--PROTEIN GLYCOSYLTRANSFERASE 48 KDA SUBUNIT"/>
    <property type="match status" value="1"/>
</dbReference>
<dbReference type="OrthoDB" id="29105at2759"/>
<evidence type="ECO:0000256" key="3">
    <source>
        <dbReference type="ARBA" id="ARBA00008743"/>
    </source>
</evidence>
<dbReference type="Pfam" id="PF23358">
    <property type="entry name" value="OST48_MD"/>
    <property type="match status" value="1"/>
</dbReference>
<keyword evidence="4 8" id="KW-0812">Transmembrane</keyword>
<comment type="caution">
    <text evidence="11">The sequence shown here is derived from an EMBL/GenBank/DDBJ whole genome shotgun (WGS) entry which is preliminary data.</text>
</comment>
<feature type="chain" id="PRO_5021482213" description="Dolichyl-diphosphooligosaccharide--protein glycosyltransferase subunit WBP1" evidence="8">
    <location>
        <begin position="20"/>
        <end position="444"/>
    </location>
</feature>
<feature type="domain" description="OST48 middle" evidence="10">
    <location>
        <begin position="283"/>
        <end position="434"/>
    </location>
</feature>
<dbReference type="GO" id="GO:0018279">
    <property type="term" value="P:protein N-linked glycosylation via asparagine"/>
    <property type="evidence" value="ECO:0007669"/>
    <property type="project" value="UniProtKB-UniRule"/>
</dbReference>
<keyword evidence="11" id="KW-0808">Transferase</keyword>
<evidence type="ECO:0000313" key="12">
    <source>
        <dbReference type="Proteomes" id="UP000319731"/>
    </source>
</evidence>
<dbReference type="Pfam" id="PF03345">
    <property type="entry name" value="OST48_N"/>
    <property type="match status" value="1"/>
</dbReference>
<evidence type="ECO:0000256" key="6">
    <source>
        <dbReference type="ARBA" id="ARBA00022989"/>
    </source>
</evidence>
<keyword evidence="12" id="KW-1185">Reference proteome</keyword>
<dbReference type="InterPro" id="IPR005013">
    <property type="entry name" value="DDOST_48_kDa_subunit"/>
</dbReference>
<evidence type="ECO:0000259" key="10">
    <source>
        <dbReference type="Pfam" id="PF23358"/>
    </source>
</evidence>
<evidence type="ECO:0000313" key="11">
    <source>
        <dbReference type="EMBL" id="TPX33262.1"/>
    </source>
</evidence>
<dbReference type="GO" id="GO:0008250">
    <property type="term" value="C:oligosaccharyltransferase complex"/>
    <property type="evidence" value="ECO:0007669"/>
    <property type="project" value="TreeGrafter"/>
</dbReference>
<evidence type="ECO:0000256" key="1">
    <source>
        <dbReference type="ARBA" id="ARBA00004479"/>
    </source>
</evidence>
<proteinExistence type="inferred from homology"/>
<comment type="subcellular location">
    <subcellularLocation>
        <location evidence="8">Endoplasmic reticulum membrane</location>
        <topology evidence="8">Single-pass type I membrane protein</topology>
    </subcellularLocation>
    <subcellularLocation>
        <location evidence="1">Membrane</location>
        <topology evidence="1">Single-pass type I membrane protein</topology>
    </subcellularLocation>
</comment>
<dbReference type="STRING" id="1806994.A0A507C0P8"/>
<dbReference type="GO" id="GO:0016740">
    <property type="term" value="F:transferase activity"/>
    <property type="evidence" value="ECO:0007669"/>
    <property type="project" value="UniProtKB-KW"/>
</dbReference>
<evidence type="ECO:0000256" key="4">
    <source>
        <dbReference type="ARBA" id="ARBA00022692"/>
    </source>
</evidence>
<dbReference type="AlphaFoldDB" id="A0A507C0P8"/>